<feature type="compositionally biased region" description="Basic and acidic residues" evidence="1">
    <location>
        <begin position="150"/>
        <end position="167"/>
    </location>
</feature>
<dbReference type="SUPFAM" id="SSF47353">
    <property type="entry name" value="Retrovirus capsid dimerization domain-like"/>
    <property type="match status" value="1"/>
</dbReference>
<dbReference type="Gene3D" id="1.20.5.170">
    <property type="match status" value="1"/>
</dbReference>
<feature type="region of interest" description="Disordered" evidence="1">
    <location>
        <begin position="150"/>
        <end position="185"/>
    </location>
</feature>
<sequence>MFERAAITLNWHRDAWPLMLQGMLVGKAQVALSSLSLEQSLDYDMVKVAVLRAYELVPEAYRQKFRQYRKADRQTFVEFAREKENLFDRWSVAQGTKTFEQLRDLVIMEEFRNCVPERVAIYLNEQRATQIAQGAILAGEFIITHQRVFREKSPPRHSDVTPRREIPKGSAGPSKASTPASGGKLEDLGAKRRLVCNYCKKSDNKLTGLDARISLIEVLHREFQALRHSLEFSQEQIDTLAKDNKSLQHSVNALTTQLTSITADNKAMKQTVLNLQALSMRDNLVFTGIPEQTADDPEKAVKEFMTKQLKLPTETVNNITFHRLGPKNTINNRPRPIIAKFEHYKQKQQVQRQGRQLKGTDFGLNDQYPKEIMQRRKQLFPIRKQMMQEGKKAIISVDKLDIDGQLYRDKDVTPWLF</sequence>
<proteinExistence type="predicted"/>
<dbReference type="EMBL" id="JAINUF010000016">
    <property type="protein sequence ID" value="KAJ8340751.1"/>
    <property type="molecule type" value="Genomic_DNA"/>
</dbReference>
<evidence type="ECO:0000313" key="4">
    <source>
        <dbReference type="Proteomes" id="UP001152622"/>
    </source>
</evidence>
<dbReference type="InterPro" id="IPR038269">
    <property type="entry name" value="SCAN_sf"/>
</dbReference>
<evidence type="ECO:0000259" key="2">
    <source>
        <dbReference type="Pfam" id="PF02023"/>
    </source>
</evidence>
<protein>
    <recommendedName>
        <fullName evidence="2">SCAN box domain-containing protein</fullName>
    </recommendedName>
</protein>
<dbReference type="Gene3D" id="3.30.70.1820">
    <property type="entry name" value="L1 transposable element, RRM domain"/>
    <property type="match status" value="1"/>
</dbReference>
<dbReference type="OrthoDB" id="8910777at2759"/>
<dbReference type="PANTHER" id="PTHR46888">
    <property type="entry name" value="ZINC KNUCKLE DOMAINCONTAINING PROTEIN-RELATED"/>
    <property type="match status" value="1"/>
</dbReference>
<feature type="domain" description="SCAN box" evidence="2">
    <location>
        <begin position="58"/>
        <end position="142"/>
    </location>
</feature>
<dbReference type="Pfam" id="PF02023">
    <property type="entry name" value="SCAN"/>
    <property type="match status" value="1"/>
</dbReference>
<dbReference type="InterPro" id="IPR003309">
    <property type="entry name" value="SCAN_dom"/>
</dbReference>
<comment type="caution">
    <text evidence="3">The sequence shown here is derived from an EMBL/GenBank/DDBJ whole genome shotgun (WGS) entry which is preliminary data.</text>
</comment>
<keyword evidence="4" id="KW-1185">Reference proteome</keyword>
<dbReference type="PANTHER" id="PTHR46888:SF13">
    <property type="entry name" value="RIBONUCLEASE H"/>
    <property type="match status" value="1"/>
</dbReference>
<accession>A0A9Q1EKX1</accession>
<dbReference type="Gene3D" id="1.10.4020.10">
    <property type="entry name" value="DNA breaking-rejoining enzymes"/>
    <property type="match status" value="1"/>
</dbReference>
<evidence type="ECO:0000256" key="1">
    <source>
        <dbReference type="SAM" id="MobiDB-lite"/>
    </source>
</evidence>
<evidence type="ECO:0000313" key="3">
    <source>
        <dbReference type="EMBL" id="KAJ8340751.1"/>
    </source>
</evidence>
<name>A0A9Q1EKX1_SYNKA</name>
<dbReference type="Proteomes" id="UP001152622">
    <property type="component" value="Chromosome 16"/>
</dbReference>
<gene>
    <name evidence="3" type="ORF">SKAU_G00353840</name>
</gene>
<dbReference type="AlphaFoldDB" id="A0A9Q1EKX1"/>
<reference evidence="3" key="1">
    <citation type="journal article" date="2023" name="Science">
        <title>Genome structures resolve the early diversification of teleost fishes.</title>
        <authorList>
            <person name="Parey E."/>
            <person name="Louis A."/>
            <person name="Montfort J."/>
            <person name="Bouchez O."/>
            <person name="Roques C."/>
            <person name="Iampietro C."/>
            <person name="Lluch J."/>
            <person name="Castinel A."/>
            <person name="Donnadieu C."/>
            <person name="Desvignes T."/>
            <person name="Floi Bucao C."/>
            <person name="Jouanno E."/>
            <person name="Wen M."/>
            <person name="Mejri S."/>
            <person name="Dirks R."/>
            <person name="Jansen H."/>
            <person name="Henkel C."/>
            <person name="Chen W.J."/>
            <person name="Zahm M."/>
            <person name="Cabau C."/>
            <person name="Klopp C."/>
            <person name="Thompson A.W."/>
            <person name="Robinson-Rechavi M."/>
            <person name="Braasch I."/>
            <person name="Lecointre G."/>
            <person name="Bobe J."/>
            <person name="Postlethwait J.H."/>
            <person name="Berthelot C."/>
            <person name="Roest Crollius H."/>
            <person name="Guiguen Y."/>
        </authorList>
    </citation>
    <scope>NUCLEOTIDE SEQUENCE</scope>
    <source>
        <strain evidence="3">WJC10195</strain>
    </source>
</reference>
<organism evidence="3 4">
    <name type="scientific">Synaphobranchus kaupii</name>
    <name type="common">Kaup's arrowtooth eel</name>
    <dbReference type="NCBI Taxonomy" id="118154"/>
    <lineage>
        <taxon>Eukaryota</taxon>
        <taxon>Metazoa</taxon>
        <taxon>Chordata</taxon>
        <taxon>Craniata</taxon>
        <taxon>Vertebrata</taxon>
        <taxon>Euteleostomi</taxon>
        <taxon>Actinopterygii</taxon>
        <taxon>Neopterygii</taxon>
        <taxon>Teleostei</taxon>
        <taxon>Anguilliformes</taxon>
        <taxon>Synaphobranchidae</taxon>
        <taxon>Synaphobranchus</taxon>
    </lineage>
</organism>